<gene>
    <name evidence="2" type="ORF">ACFPET_02630</name>
</gene>
<feature type="compositionally biased region" description="Basic residues" evidence="1">
    <location>
        <begin position="62"/>
        <end position="85"/>
    </location>
</feature>
<reference evidence="3" key="1">
    <citation type="journal article" date="2019" name="Int. J. Syst. Evol. Microbiol.">
        <title>The Global Catalogue of Microorganisms (GCM) 10K type strain sequencing project: providing services to taxonomists for standard genome sequencing and annotation.</title>
        <authorList>
            <consortium name="The Broad Institute Genomics Platform"/>
            <consortium name="The Broad Institute Genome Sequencing Center for Infectious Disease"/>
            <person name="Wu L."/>
            <person name="Ma J."/>
        </authorList>
    </citation>
    <scope>NUCLEOTIDE SEQUENCE [LARGE SCALE GENOMIC DNA]</scope>
    <source>
        <strain evidence="3">IBRC-M 10908</strain>
    </source>
</reference>
<dbReference type="EMBL" id="JBHSDK010000002">
    <property type="protein sequence ID" value="MFC4334089.1"/>
    <property type="molecule type" value="Genomic_DNA"/>
</dbReference>
<keyword evidence="3" id="KW-1185">Reference proteome</keyword>
<dbReference type="RefSeq" id="WP_380617823.1">
    <property type="nucleotide sequence ID" value="NZ_JBHSDK010000002.1"/>
</dbReference>
<sequence length="99" mass="11154">MIAGAGPAPRLVLELVRWLPDTAAVYAADAGGREHYGWGVDRHMRADLFDAIQNLTRAAGQWRKKPPKLPKWPRPKPPKRQKKQGKTSLQELHQRLSGL</sequence>
<protein>
    <submittedName>
        <fullName evidence="2">Uncharacterized protein</fullName>
    </submittedName>
</protein>
<comment type="caution">
    <text evidence="2">The sequence shown here is derived from an EMBL/GenBank/DDBJ whole genome shotgun (WGS) entry which is preliminary data.</text>
</comment>
<organism evidence="2 3">
    <name type="scientific">Salininema proteolyticum</name>
    <dbReference type="NCBI Taxonomy" id="1607685"/>
    <lineage>
        <taxon>Bacteria</taxon>
        <taxon>Bacillati</taxon>
        <taxon>Actinomycetota</taxon>
        <taxon>Actinomycetes</taxon>
        <taxon>Glycomycetales</taxon>
        <taxon>Glycomycetaceae</taxon>
        <taxon>Salininema</taxon>
    </lineage>
</organism>
<evidence type="ECO:0000313" key="2">
    <source>
        <dbReference type="EMBL" id="MFC4334089.1"/>
    </source>
</evidence>
<accession>A0ABV8TTK5</accession>
<proteinExistence type="predicted"/>
<feature type="region of interest" description="Disordered" evidence="1">
    <location>
        <begin position="59"/>
        <end position="99"/>
    </location>
</feature>
<name>A0ABV8TTK5_9ACTN</name>
<evidence type="ECO:0000256" key="1">
    <source>
        <dbReference type="SAM" id="MobiDB-lite"/>
    </source>
</evidence>
<evidence type="ECO:0000313" key="3">
    <source>
        <dbReference type="Proteomes" id="UP001595823"/>
    </source>
</evidence>
<dbReference type="Proteomes" id="UP001595823">
    <property type="component" value="Unassembled WGS sequence"/>
</dbReference>